<name>A0ABX5R3X9_9GAMM</name>
<keyword evidence="3" id="KW-1185">Reference proteome</keyword>
<feature type="region of interest" description="Disordered" evidence="1">
    <location>
        <begin position="508"/>
        <end position="530"/>
    </location>
</feature>
<reference evidence="3" key="1">
    <citation type="submission" date="2018-09" db="EMBL/GenBank/DDBJ databases">
        <title>Yersinia hibernicus sp. nov.</title>
        <authorList>
            <person name="Nguyen S.V."/>
            <person name="Mundanda D.M."/>
            <person name="Anes J."/>
            <person name="Fanning S."/>
        </authorList>
    </citation>
    <scope>NUCLEOTIDE SEQUENCE [LARGE SCALE GENOMIC DNA]</scope>
    <source>
        <strain evidence="3">CFS1934</strain>
    </source>
</reference>
<protein>
    <submittedName>
        <fullName evidence="2">Uncharacterized protein</fullName>
    </submittedName>
</protein>
<proteinExistence type="predicted"/>
<sequence length="530" mass="58051">MDQCDCNSLHGSEIALGAKSALALYSQLPDEIKKDVKLTWHVRNFYHAMVKLAEAPGSESKDSARKAVRFLTSALFKKMESCNDTKKQELLDNFCSEYRKQYVYPDIITKLQGIISEDSLQELRDNPAAVEEYLYPEQNHLNNGIIDDLKKQLASSNNKGDKNYKVVQMDSLIKALEAQTQFIADMIPQSNTVNSQVSPPYVHAPRVGFPPHLPEPAPDYGTRQSVSANAASPNIDVGISSENTPSPTIVIHINNVINTGDNKSPPGPVAPDGSVPSTPNYITTATLYVPGTDAVIEPQDNKPQSIPATEEQLETADLANPRFNEVDDSALRSPALVRRAMLDIQRVTQYKRGRSKHQVSQKEDSPARHLSPQGNAFMGLTGAASKAPALQKYSEVPPVTLTRGGQTSNLSGLQTYRQSDSYQLTAKNTSSPELEKDGAENIQEQAVVSITQPKRPPSLNAQGTQFVGLRGNASGFAPLQKYSDTSVTLTRGGQVRDLNRKIDYKMSDLHQVRSQSSPADKPLTNPLETK</sequence>
<evidence type="ECO:0000256" key="1">
    <source>
        <dbReference type="SAM" id="MobiDB-lite"/>
    </source>
</evidence>
<evidence type="ECO:0000313" key="3">
    <source>
        <dbReference type="Proteomes" id="UP000288804"/>
    </source>
</evidence>
<accession>A0ABX5R3X9</accession>
<dbReference type="Proteomes" id="UP000288804">
    <property type="component" value="Chromosome"/>
</dbReference>
<gene>
    <name evidence="2" type="ORF">D5F51_18615</name>
</gene>
<evidence type="ECO:0000313" key="2">
    <source>
        <dbReference type="EMBL" id="QAX80367.1"/>
    </source>
</evidence>
<feature type="region of interest" description="Disordered" evidence="1">
    <location>
        <begin position="349"/>
        <end position="379"/>
    </location>
</feature>
<dbReference type="EMBL" id="CP032487">
    <property type="protein sequence ID" value="QAX80367.1"/>
    <property type="molecule type" value="Genomic_DNA"/>
</dbReference>
<organism evidence="2 3">
    <name type="scientific">Yersinia hibernica</name>
    <dbReference type="NCBI Taxonomy" id="2339259"/>
    <lineage>
        <taxon>Bacteria</taxon>
        <taxon>Pseudomonadati</taxon>
        <taxon>Pseudomonadota</taxon>
        <taxon>Gammaproteobacteria</taxon>
        <taxon>Enterobacterales</taxon>
        <taxon>Yersiniaceae</taxon>
        <taxon>Yersinia</taxon>
    </lineage>
</organism>
<feature type="compositionally biased region" description="Basic residues" evidence="1">
    <location>
        <begin position="349"/>
        <end position="359"/>
    </location>
</feature>
<feature type="region of interest" description="Disordered" evidence="1">
    <location>
        <begin position="259"/>
        <end position="278"/>
    </location>
</feature>